<dbReference type="PROSITE" id="PS50005">
    <property type="entry name" value="TPR"/>
    <property type="match status" value="1"/>
</dbReference>
<feature type="repeat" description="TPR" evidence="3">
    <location>
        <begin position="121"/>
        <end position="154"/>
    </location>
</feature>
<feature type="chain" id="PRO_5012417275" evidence="4">
    <location>
        <begin position="20"/>
        <end position="691"/>
    </location>
</feature>
<evidence type="ECO:0000256" key="1">
    <source>
        <dbReference type="ARBA" id="ARBA00022737"/>
    </source>
</evidence>
<sequence length="691" mass="77694">MNIYKLITTFLLLSFSIQAQQSMQKGFELLENGNFADAEIFFEAFLESDSENKTAQICYGRAVGLNGAPKTANALFGDLQQKYPNDYEVAINYIESLLWAGKFKEAKPLYKDMVAKNPDKFGALLGYANTLSNLREYETALNWVNKAIALQPDNEGAKISRKYIKLGYANEFVNAQNYGMGQQLLLEIFGDFPEDKEALLNLANLQLITKETDSAKNTYRRYATSAKDSITAINGIALAEHIAGNEKMALKMALEAKEKVESFGDPVLNQHTFDRYVQALIWNRKFAEARKEIDRLALVYPNGNWVQALNATLGMYTGDFKASLSSYDAILSKDSVSFDGNLGKANALFASDRIVPAYKAAFQTLKIFKNQKDAQGFIEKLNGLHTPSIEEHAAYTFDNGNNVAFSNSVNAFVPFSTKFKTTLNYQYRTTENTVTQNKAESHVVLVGFGYKLAPNVDMATVLGFNNSRFMETAYTQPVLDAKLKIKPFKLQNLELGYQREVQNFNADLIEREIVMNHYGLNYNLGTNVNLGWYTQLMYTQQTDNNSRNLLFTSLYYTVLQKPALKFGLNYQYITFGEQVPTIYFSPEKYQAGEVFGDIRGKISTHTNYMASVATGIQKVENDPQTAIFRSEASMQHQFGKRLSGSIYGKYSNIASATAAGFEFTEIGFKLKWSLTKQPLFFANLEAESKSN</sequence>
<proteinExistence type="predicted"/>
<dbReference type="PANTHER" id="PTHR45586">
    <property type="entry name" value="TPR REPEAT-CONTAINING PROTEIN PA4667"/>
    <property type="match status" value="1"/>
</dbReference>
<dbReference type="SUPFAM" id="SSF48452">
    <property type="entry name" value="TPR-like"/>
    <property type="match status" value="1"/>
</dbReference>
<evidence type="ECO:0000256" key="3">
    <source>
        <dbReference type="PROSITE-ProRule" id="PRU00339"/>
    </source>
</evidence>
<dbReference type="InterPro" id="IPR051012">
    <property type="entry name" value="CellSynth/LPSAsmb/PSIAsmb"/>
</dbReference>
<keyword evidence="2 3" id="KW-0802">TPR repeat</keyword>
<keyword evidence="6" id="KW-1185">Reference proteome</keyword>
<dbReference type="AlphaFoldDB" id="A0A1X7IEA4"/>
<evidence type="ECO:0000313" key="5">
    <source>
        <dbReference type="EMBL" id="SMG12629.1"/>
    </source>
</evidence>
<dbReference type="SMART" id="SM00028">
    <property type="entry name" value="TPR"/>
    <property type="match status" value="3"/>
</dbReference>
<feature type="signal peptide" evidence="4">
    <location>
        <begin position="1"/>
        <end position="19"/>
    </location>
</feature>
<dbReference type="Proteomes" id="UP000193420">
    <property type="component" value="Unassembled WGS sequence"/>
</dbReference>
<reference evidence="6" key="1">
    <citation type="submission" date="2017-04" db="EMBL/GenBank/DDBJ databases">
        <authorList>
            <person name="Varghese N."/>
            <person name="Submissions S."/>
        </authorList>
    </citation>
    <scope>NUCLEOTIDE SEQUENCE [LARGE SCALE GENOMIC DNA]</scope>
    <source>
        <strain evidence="6">DSM 19835</strain>
    </source>
</reference>
<accession>A0A1X7IEA4</accession>
<dbReference type="STRING" id="188872.SAMN03080602_00697"/>
<dbReference type="SUPFAM" id="SSF81901">
    <property type="entry name" value="HCP-like"/>
    <property type="match status" value="1"/>
</dbReference>
<keyword evidence="4" id="KW-0732">Signal</keyword>
<name>A0A1X7IEA4_9FLAO</name>
<dbReference type="Gene3D" id="1.25.40.10">
    <property type="entry name" value="Tetratricopeptide repeat domain"/>
    <property type="match status" value="2"/>
</dbReference>
<dbReference type="InterPro" id="IPR011990">
    <property type="entry name" value="TPR-like_helical_dom_sf"/>
</dbReference>
<dbReference type="OrthoDB" id="919555at2"/>
<evidence type="ECO:0000256" key="2">
    <source>
        <dbReference type="ARBA" id="ARBA00022803"/>
    </source>
</evidence>
<organism evidence="5 6">
    <name type="scientific">Arenibacter troitsensis</name>
    <dbReference type="NCBI Taxonomy" id="188872"/>
    <lineage>
        <taxon>Bacteria</taxon>
        <taxon>Pseudomonadati</taxon>
        <taxon>Bacteroidota</taxon>
        <taxon>Flavobacteriia</taxon>
        <taxon>Flavobacteriales</taxon>
        <taxon>Flavobacteriaceae</taxon>
        <taxon>Arenibacter</taxon>
    </lineage>
</organism>
<evidence type="ECO:0000256" key="4">
    <source>
        <dbReference type="SAM" id="SignalP"/>
    </source>
</evidence>
<gene>
    <name evidence="5" type="ORF">SAMN03080602_00697</name>
</gene>
<dbReference type="EMBL" id="FXAO01000001">
    <property type="protein sequence ID" value="SMG12629.1"/>
    <property type="molecule type" value="Genomic_DNA"/>
</dbReference>
<dbReference type="RefSeq" id="WP_085496151.1">
    <property type="nucleotide sequence ID" value="NZ_FXAO01000001.1"/>
</dbReference>
<evidence type="ECO:0000313" key="6">
    <source>
        <dbReference type="Proteomes" id="UP000193420"/>
    </source>
</evidence>
<protein>
    <submittedName>
        <fullName evidence="5">Tetratricopeptide repeat-containing protein</fullName>
    </submittedName>
</protein>
<dbReference type="InterPro" id="IPR019734">
    <property type="entry name" value="TPR_rpt"/>
</dbReference>
<dbReference type="SUPFAM" id="SSF56935">
    <property type="entry name" value="Porins"/>
    <property type="match status" value="1"/>
</dbReference>
<dbReference type="PANTHER" id="PTHR45586:SF1">
    <property type="entry name" value="LIPOPOLYSACCHARIDE ASSEMBLY PROTEIN B"/>
    <property type="match status" value="1"/>
</dbReference>
<dbReference type="Pfam" id="PF14559">
    <property type="entry name" value="TPR_19"/>
    <property type="match status" value="1"/>
</dbReference>
<keyword evidence="1" id="KW-0677">Repeat</keyword>